<keyword evidence="2" id="KW-1133">Transmembrane helix</keyword>
<keyword evidence="2" id="KW-0472">Membrane</keyword>
<feature type="transmembrane region" description="Helical" evidence="2">
    <location>
        <begin position="80"/>
        <end position="103"/>
    </location>
</feature>
<dbReference type="EMBL" id="AP025564">
    <property type="protein sequence ID" value="BDE95952.1"/>
    <property type="molecule type" value="Genomic_DNA"/>
</dbReference>
<keyword evidence="4" id="KW-1185">Reference proteome</keyword>
<evidence type="ECO:0000313" key="3">
    <source>
        <dbReference type="EMBL" id="BDE95952.1"/>
    </source>
</evidence>
<organism evidence="3 4">
    <name type="scientific">Raoultibacter timonensis</name>
    <dbReference type="NCBI Taxonomy" id="1907662"/>
    <lineage>
        <taxon>Bacteria</taxon>
        <taxon>Bacillati</taxon>
        <taxon>Actinomycetota</taxon>
        <taxon>Coriobacteriia</taxon>
        <taxon>Eggerthellales</taxon>
        <taxon>Eggerthellaceae</taxon>
        <taxon>Raoultibacter</taxon>
    </lineage>
</organism>
<proteinExistence type="predicted"/>
<evidence type="ECO:0000256" key="1">
    <source>
        <dbReference type="SAM" id="MobiDB-lite"/>
    </source>
</evidence>
<feature type="region of interest" description="Disordered" evidence="1">
    <location>
        <begin position="328"/>
        <end position="348"/>
    </location>
</feature>
<feature type="region of interest" description="Disordered" evidence="1">
    <location>
        <begin position="50"/>
        <end position="71"/>
    </location>
</feature>
<sequence length="348" mass="37722">MPKHARTDKRTEEFLEDEYPDAVESLEPEVVAPLLFDDERSAQAGMVVAEQTGKRGRHGDRADRPELSAQQKKSRRMRRLLIVVVILLIALIGALGYFTWMLFQESQNLATQQAQQQSDQEVDALQGSEAQDASTATAKTTEVPDLAQLMGMTEDEAVDALKRGATVSSERQVNEEGNPMKRSLTVALTDEPADSRLGTPTVYLGLDEDDAVVMSGYSAAMSALGFGTLSFADAVKNENIVEKTLGEAGIKVEAGTVELPEDKADYSTYASDGTTLVQEKCSFSGTVELDGTEYNWSAVLVYDYKLANASGNLADTIRQIYLYLETPGAEAEEPEATEAEGEGEGEPA</sequence>
<name>A0ABN6MGP6_9ACTN</name>
<evidence type="ECO:0008006" key="5">
    <source>
        <dbReference type="Google" id="ProtNLM"/>
    </source>
</evidence>
<dbReference type="RefSeq" id="WP_244412210.1">
    <property type="nucleotide sequence ID" value="NZ_AP025564.1"/>
</dbReference>
<dbReference type="Proteomes" id="UP001320544">
    <property type="component" value="Chromosome"/>
</dbReference>
<evidence type="ECO:0000313" key="4">
    <source>
        <dbReference type="Proteomes" id="UP001320544"/>
    </source>
</evidence>
<evidence type="ECO:0000256" key="2">
    <source>
        <dbReference type="SAM" id="Phobius"/>
    </source>
</evidence>
<protein>
    <recommendedName>
        <fullName evidence="5">Histone-lysine N-methyltransferase</fullName>
    </recommendedName>
</protein>
<accession>A0ABN6MGP6</accession>
<keyword evidence="2" id="KW-0812">Transmembrane</keyword>
<gene>
    <name evidence="3" type="ORF">CE91St30_12850</name>
</gene>
<feature type="region of interest" description="Disordered" evidence="1">
    <location>
        <begin position="120"/>
        <end position="140"/>
    </location>
</feature>
<feature type="compositionally biased region" description="Acidic residues" evidence="1">
    <location>
        <begin position="330"/>
        <end position="348"/>
    </location>
</feature>
<reference evidence="3 4" key="1">
    <citation type="submission" date="2022-01" db="EMBL/GenBank/DDBJ databases">
        <title>Novel bile acid biosynthetic pathways are enriched in the microbiome of centenarians.</title>
        <authorList>
            <person name="Sato Y."/>
            <person name="Atarashi K."/>
            <person name="Plichta R.D."/>
            <person name="Arai Y."/>
            <person name="Sasajima S."/>
            <person name="Kearney M.S."/>
            <person name="Suda W."/>
            <person name="Takeshita K."/>
            <person name="Sasaki T."/>
            <person name="Okamoto S."/>
            <person name="Skelly N.A."/>
            <person name="Okamura Y."/>
            <person name="Vlamakis H."/>
            <person name="Li Y."/>
            <person name="Tanoue T."/>
            <person name="Takei H."/>
            <person name="Nittono H."/>
            <person name="Narushima S."/>
            <person name="Irie J."/>
            <person name="Itoh H."/>
            <person name="Moriya K."/>
            <person name="Sugiura Y."/>
            <person name="Suematsu M."/>
            <person name="Moritoki N."/>
            <person name="Shibata S."/>
            <person name="Littman R.D."/>
            <person name="Fischbach A.M."/>
            <person name="Uwamino Y."/>
            <person name="Inoue T."/>
            <person name="Honda A."/>
            <person name="Hattori M."/>
            <person name="Murai T."/>
            <person name="Xavier J.R."/>
            <person name="Hirose N."/>
            <person name="Honda K."/>
        </authorList>
    </citation>
    <scope>NUCLEOTIDE SEQUENCE [LARGE SCALE GENOMIC DNA]</scope>
    <source>
        <strain evidence="3 4">CE91-St30</strain>
    </source>
</reference>
<feature type="compositionally biased region" description="Polar residues" evidence="1">
    <location>
        <begin position="128"/>
        <end position="140"/>
    </location>
</feature>